<evidence type="ECO:0000259" key="7">
    <source>
        <dbReference type="PROSITE" id="PS51384"/>
    </source>
</evidence>
<sequence>MNNLSVNGTQNSLFAKPTIGRSEYGRVKVALAPGKGFMDWLRLTANKHLTKRITGGVDHEELMKHNTQDDCWVHLFGTVYDVTKYLEFHPGGIPELLRGAGRDATPLFNQYHAWVNYESFLKACVVGPFIGDLTKLPPPLPPTTSDDTNKLGVPSSISTLFNADPSENGFGSRVEPLEPDGISIEHDDWTGLTPANVIVSMTPVFVKTSINTRGEEASEENSRLRILIHHFWKPAMEFEFEPTPKLNQKKFHVEIRKNRVELRFDDVDASINEILSREKCKIQRRPGVSYHSTQIVDLYRLNHDTIVFSLEFPEHTVYRIPIGHHVSVKVRKGNAVLYRPYTPISNPDPRRLDLMIKIYPDGICTPSLSLLKIGDELEISDPIGEKDFSGWTENSQQLILLAAGSGLTPMIDILERRIQKNPNSKVFLLMFNKTRKDIQTGGLPENSEGSENSEDGKWKLGEFWRRFEGDERVVLKNILSAEELEGHLHGRITSDLLKSIIPMSSESRRAFICGPDGFIVSAKSALDSINISSDHVHIFQG</sequence>
<keyword evidence="3" id="KW-0479">Metal-binding</keyword>
<dbReference type="InterPro" id="IPR018506">
    <property type="entry name" value="Cyt_B5_heme-BS"/>
</dbReference>
<dbReference type="SUPFAM" id="SSF52343">
    <property type="entry name" value="Ferredoxin reductase-like, C-terminal NADP-linked domain"/>
    <property type="match status" value="1"/>
</dbReference>
<dbReference type="AlphaFoldDB" id="G0MIW2"/>
<dbReference type="PROSITE" id="PS50255">
    <property type="entry name" value="CYTOCHROME_B5_2"/>
    <property type="match status" value="1"/>
</dbReference>
<dbReference type="InterPro" id="IPR008333">
    <property type="entry name" value="Cbr1-like_FAD-bd_dom"/>
</dbReference>
<evidence type="ECO:0000256" key="2">
    <source>
        <dbReference type="ARBA" id="ARBA00022617"/>
    </source>
</evidence>
<protein>
    <submittedName>
        <fullName evidence="8">Uncharacterized protein</fullName>
    </submittedName>
</protein>
<evidence type="ECO:0000256" key="4">
    <source>
        <dbReference type="ARBA" id="ARBA00023002"/>
    </source>
</evidence>
<dbReference type="InterPro" id="IPR051872">
    <property type="entry name" value="Cytochrome_b5/Flavoprotein_Rdt"/>
</dbReference>
<dbReference type="SMART" id="SM01117">
    <property type="entry name" value="Cyt-b5"/>
    <property type="match status" value="1"/>
</dbReference>
<dbReference type="PRINTS" id="PR00406">
    <property type="entry name" value="CYTB5RDTASE"/>
</dbReference>
<evidence type="ECO:0000259" key="6">
    <source>
        <dbReference type="PROSITE" id="PS50255"/>
    </source>
</evidence>
<dbReference type="EMBL" id="GL379796">
    <property type="protein sequence ID" value="EGT31400.1"/>
    <property type="molecule type" value="Genomic_DNA"/>
</dbReference>
<proteinExistence type="inferred from homology"/>
<dbReference type="FunCoup" id="G0MIW2">
    <property type="interactions" value="3392"/>
</dbReference>
<dbReference type="GO" id="GO:0020037">
    <property type="term" value="F:heme binding"/>
    <property type="evidence" value="ECO:0007669"/>
    <property type="project" value="InterPro"/>
</dbReference>
<dbReference type="InterPro" id="IPR001199">
    <property type="entry name" value="Cyt_B5-like_heme/steroid-bd"/>
</dbReference>
<dbReference type="PANTHER" id="PTHR46237:SF1">
    <property type="entry name" value="CYTOCHROME B5 REDUCTASE 4"/>
    <property type="match status" value="1"/>
</dbReference>
<accession>G0MIW2</accession>
<dbReference type="STRING" id="135651.G0MIW2"/>
<dbReference type="FunFam" id="3.10.120.10:FF:000001">
    <property type="entry name" value="Cytochrome b5 reductase 4"/>
    <property type="match status" value="1"/>
</dbReference>
<dbReference type="GO" id="GO:0046872">
    <property type="term" value="F:metal ion binding"/>
    <property type="evidence" value="ECO:0007669"/>
    <property type="project" value="UniProtKB-KW"/>
</dbReference>
<dbReference type="CDD" id="cd06183">
    <property type="entry name" value="cyt_b5_reduct_like"/>
    <property type="match status" value="1"/>
</dbReference>
<feature type="domain" description="Cytochrome b5 heme-binding" evidence="6">
    <location>
        <begin position="60"/>
        <end position="134"/>
    </location>
</feature>
<dbReference type="OrthoDB" id="432299at2759"/>
<evidence type="ECO:0000313" key="9">
    <source>
        <dbReference type="Proteomes" id="UP000008068"/>
    </source>
</evidence>
<evidence type="ECO:0000256" key="5">
    <source>
        <dbReference type="ARBA" id="ARBA00023004"/>
    </source>
</evidence>
<comment type="similarity">
    <text evidence="1">Belongs to the flavoprotein pyridine nucleotide cytochrome reductase family.</text>
</comment>
<name>G0MIW2_CAEBE</name>
<dbReference type="Gene3D" id="3.10.120.10">
    <property type="entry name" value="Cytochrome b5-like heme/steroid binding domain"/>
    <property type="match status" value="1"/>
</dbReference>
<dbReference type="PANTHER" id="PTHR46237">
    <property type="entry name" value="CYTOCHROME B5 REDUCTASE 4 FAMILY MEMBER"/>
    <property type="match status" value="1"/>
</dbReference>
<dbReference type="SUPFAM" id="SSF55856">
    <property type="entry name" value="Cytochrome b5-like heme/steroid binding domain"/>
    <property type="match status" value="1"/>
</dbReference>
<dbReference type="InterPro" id="IPR001433">
    <property type="entry name" value="OxRdtase_FAD/NAD-bd"/>
</dbReference>
<keyword evidence="2" id="KW-0349">Heme</keyword>
<dbReference type="PROSITE" id="PS51384">
    <property type="entry name" value="FAD_FR"/>
    <property type="match status" value="1"/>
</dbReference>
<dbReference type="eggNOG" id="KOG0534">
    <property type="taxonomic scope" value="Eukaryota"/>
</dbReference>
<dbReference type="Pfam" id="PF00175">
    <property type="entry name" value="NAD_binding_1"/>
    <property type="match status" value="1"/>
</dbReference>
<keyword evidence="5" id="KW-0408">Iron</keyword>
<evidence type="ECO:0000256" key="3">
    <source>
        <dbReference type="ARBA" id="ARBA00022723"/>
    </source>
</evidence>
<feature type="domain" description="FAD-binding FR-type" evidence="7">
    <location>
        <begin position="288"/>
        <end position="389"/>
    </location>
</feature>
<keyword evidence="9" id="KW-1185">Reference proteome</keyword>
<dbReference type="eggNOG" id="KOG0536">
    <property type="taxonomic scope" value="Eukaryota"/>
</dbReference>
<evidence type="ECO:0000313" key="8">
    <source>
        <dbReference type="EMBL" id="EGT31400.1"/>
    </source>
</evidence>
<reference evidence="9" key="1">
    <citation type="submission" date="2011-07" db="EMBL/GenBank/DDBJ databases">
        <authorList>
            <consortium name="Caenorhabditis brenneri Sequencing and Analysis Consortium"/>
            <person name="Wilson R.K."/>
        </authorList>
    </citation>
    <scope>NUCLEOTIDE SEQUENCE [LARGE SCALE GENOMIC DNA]</scope>
    <source>
        <strain evidence="9">PB2801</strain>
    </source>
</reference>
<dbReference type="InterPro" id="IPR039261">
    <property type="entry name" value="FNR_nucleotide-bd"/>
</dbReference>
<dbReference type="InterPro" id="IPR017927">
    <property type="entry name" value="FAD-bd_FR_type"/>
</dbReference>
<dbReference type="Pfam" id="PF00970">
    <property type="entry name" value="FAD_binding_6"/>
    <property type="match status" value="1"/>
</dbReference>
<dbReference type="OMA" id="ERFSCTN"/>
<dbReference type="Gene3D" id="2.40.30.10">
    <property type="entry name" value="Translation factors"/>
    <property type="match status" value="1"/>
</dbReference>
<dbReference type="GO" id="GO:0004128">
    <property type="term" value="F:cytochrome-b5 reductase activity, acting on NAD(P)H"/>
    <property type="evidence" value="ECO:0007669"/>
    <property type="project" value="TreeGrafter"/>
</dbReference>
<dbReference type="InParanoid" id="G0MIW2"/>
<keyword evidence="4" id="KW-0560">Oxidoreductase</keyword>
<dbReference type="InterPro" id="IPR017938">
    <property type="entry name" value="Riboflavin_synthase-like_b-brl"/>
</dbReference>
<dbReference type="GO" id="GO:0005783">
    <property type="term" value="C:endoplasmic reticulum"/>
    <property type="evidence" value="ECO:0007669"/>
    <property type="project" value="TreeGrafter"/>
</dbReference>
<dbReference type="PROSITE" id="PS00191">
    <property type="entry name" value="CYTOCHROME_B5_1"/>
    <property type="match status" value="1"/>
</dbReference>
<evidence type="ECO:0000256" key="1">
    <source>
        <dbReference type="ARBA" id="ARBA00006105"/>
    </source>
</evidence>
<gene>
    <name evidence="8" type="ORF">CAEBREN_18814</name>
</gene>
<dbReference type="InterPro" id="IPR036400">
    <property type="entry name" value="Cyt_B5-like_heme/steroid_sf"/>
</dbReference>
<dbReference type="HOGENOM" id="CLU_003827_0_2_1"/>
<dbReference type="Proteomes" id="UP000008068">
    <property type="component" value="Unassembled WGS sequence"/>
</dbReference>
<dbReference type="GO" id="GO:0006801">
    <property type="term" value="P:superoxide metabolic process"/>
    <property type="evidence" value="ECO:0007669"/>
    <property type="project" value="TreeGrafter"/>
</dbReference>
<dbReference type="SUPFAM" id="SSF63380">
    <property type="entry name" value="Riboflavin synthase domain-like"/>
    <property type="match status" value="1"/>
</dbReference>
<dbReference type="Pfam" id="PF00173">
    <property type="entry name" value="Cyt-b5"/>
    <property type="match status" value="1"/>
</dbReference>
<dbReference type="Gene3D" id="3.40.50.80">
    <property type="entry name" value="Nucleotide-binding domain of ferredoxin-NADP reductase (FNR) module"/>
    <property type="match status" value="1"/>
</dbReference>
<organism evidence="9">
    <name type="scientific">Caenorhabditis brenneri</name>
    <name type="common">Nematode worm</name>
    <dbReference type="NCBI Taxonomy" id="135651"/>
    <lineage>
        <taxon>Eukaryota</taxon>
        <taxon>Metazoa</taxon>
        <taxon>Ecdysozoa</taxon>
        <taxon>Nematoda</taxon>
        <taxon>Chromadorea</taxon>
        <taxon>Rhabditida</taxon>
        <taxon>Rhabditina</taxon>
        <taxon>Rhabditomorpha</taxon>
        <taxon>Rhabditoidea</taxon>
        <taxon>Rhabditidae</taxon>
        <taxon>Peloderinae</taxon>
        <taxon>Caenorhabditis</taxon>
    </lineage>
</organism>